<dbReference type="Pfam" id="PF13302">
    <property type="entry name" value="Acetyltransf_3"/>
    <property type="match status" value="1"/>
</dbReference>
<organism evidence="2 3">
    <name type="scientific">Psychromonas ingrahamii (strain DSM 17664 / CCUG 51855 / 37)</name>
    <dbReference type="NCBI Taxonomy" id="357804"/>
    <lineage>
        <taxon>Bacteria</taxon>
        <taxon>Pseudomonadati</taxon>
        <taxon>Pseudomonadota</taxon>
        <taxon>Gammaproteobacteria</taxon>
        <taxon>Alteromonadales</taxon>
        <taxon>Psychromonadaceae</taxon>
        <taxon>Psychromonas</taxon>
    </lineage>
</organism>
<evidence type="ECO:0000313" key="3">
    <source>
        <dbReference type="Proteomes" id="UP000000639"/>
    </source>
</evidence>
<dbReference type="PANTHER" id="PTHR43792:SF1">
    <property type="entry name" value="N-ACETYLTRANSFERASE DOMAIN-CONTAINING PROTEIN"/>
    <property type="match status" value="1"/>
</dbReference>
<dbReference type="Proteomes" id="UP000000639">
    <property type="component" value="Chromosome"/>
</dbReference>
<proteinExistence type="predicted"/>
<dbReference type="GO" id="GO:0016747">
    <property type="term" value="F:acyltransferase activity, transferring groups other than amino-acyl groups"/>
    <property type="evidence" value="ECO:0007669"/>
    <property type="project" value="InterPro"/>
</dbReference>
<dbReference type="KEGG" id="pin:Ping_3221"/>
<sequence>MTLFAENEHLTVRQFIASDLNDFTMLVSNAKSMKYCPTGTLNRQQAEKLFTNIMTHAQRYKYCLYAIEDKKYSKVIGLVGLQECRMEYDIGPSFVYRLLPEYNDNITIPALFSQFIKNLMVSLQLSEMNAVIAKKNRLTLTLMESLHFKPISTLVCRGIDSFLYQYSPV</sequence>
<feature type="domain" description="N-acetyltransferase" evidence="1">
    <location>
        <begin position="10"/>
        <end position="149"/>
    </location>
</feature>
<dbReference type="PANTHER" id="PTHR43792">
    <property type="entry name" value="GNAT FAMILY, PUTATIVE (AFU_ORTHOLOGUE AFUA_3G00765)-RELATED-RELATED"/>
    <property type="match status" value="1"/>
</dbReference>
<dbReference type="AlphaFoldDB" id="A1SZJ3"/>
<dbReference type="STRING" id="357804.Ping_3221"/>
<evidence type="ECO:0000313" key="2">
    <source>
        <dbReference type="EMBL" id="ABM04908.1"/>
    </source>
</evidence>
<dbReference type="eggNOG" id="COG1670">
    <property type="taxonomic scope" value="Bacteria"/>
</dbReference>
<accession>A1SZJ3</accession>
<dbReference type="InterPro" id="IPR000182">
    <property type="entry name" value="GNAT_dom"/>
</dbReference>
<gene>
    <name evidence="2" type="ordered locus">Ping_3221</name>
</gene>
<dbReference type="OrthoDB" id="6214231at2"/>
<dbReference type="EMBL" id="CP000510">
    <property type="protein sequence ID" value="ABM04908.1"/>
    <property type="molecule type" value="Genomic_DNA"/>
</dbReference>
<protein>
    <submittedName>
        <fullName evidence="2">Acetyltransferase, GNAT family protein</fullName>
    </submittedName>
</protein>
<dbReference type="Gene3D" id="3.40.630.30">
    <property type="match status" value="1"/>
</dbReference>
<dbReference type="HOGENOM" id="CLU_1577215_0_0_6"/>
<name>A1SZJ3_PSYIN</name>
<dbReference type="InterPro" id="IPR051531">
    <property type="entry name" value="N-acetyltransferase"/>
</dbReference>
<reference evidence="2 3" key="1">
    <citation type="submission" date="2007-01" db="EMBL/GenBank/DDBJ databases">
        <title>Complete sequence of Psychromonas ingrahamii 37.</title>
        <authorList>
            <consortium name="US DOE Joint Genome Institute"/>
            <person name="Copeland A."/>
            <person name="Lucas S."/>
            <person name="Lapidus A."/>
            <person name="Barry K."/>
            <person name="Detter J.C."/>
            <person name="Glavina del Rio T."/>
            <person name="Hammon N."/>
            <person name="Israni S."/>
            <person name="Dalin E."/>
            <person name="Tice H."/>
            <person name="Pitluck S."/>
            <person name="Thompson L.S."/>
            <person name="Brettin T."/>
            <person name="Bruce D."/>
            <person name="Han C."/>
            <person name="Tapia R."/>
            <person name="Schmutz J."/>
            <person name="Larimer F."/>
            <person name="Land M."/>
            <person name="Hauser L."/>
            <person name="Kyrpides N."/>
            <person name="Ivanova N."/>
            <person name="Staley J."/>
            <person name="Richardson P."/>
        </authorList>
    </citation>
    <scope>NUCLEOTIDE SEQUENCE [LARGE SCALE GENOMIC DNA]</scope>
    <source>
        <strain evidence="2 3">37</strain>
    </source>
</reference>
<evidence type="ECO:0000259" key="1">
    <source>
        <dbReference type="Pfam" id="PF13302"/>
    </source>
</evidence>
<dbReference type="RefSeq" id="WP_011771460.1">
    <property type="nucleotide sequence ID" value="NC_008709.1"/>
</dbReference>
<keyword evidence="2" id="KW-0808">Transferase</keyword>
<dbReference type="SUPFAM" id="SSF55729">
    <property type="entry name" value="Acyl-CoA N-acyltransferases (Nat)"/>
    <property type="match status" value="1"/>
</dbReference>
<dbReference type="InterPro" id="IPR016181">
    <property type="entry name" value="Acyl_CoA_acyltransferase"/>
</dbReference>
<keyword evidence="3" id="KW-1185">Reference proteome</keyword>